<dbReference type="GO" id="GO:0000340">
    <property type="term" value="F:RNA 7-methylguanosine cap binding"/>
    <property type="evidence" value="ECO:0007669"/>
    <property type="project" value="TreeGrafter"/>
</dbReference>
<dbReference type="InterPro" id="IPR036265">
    <property type="entry name" value="HIT-like_sf"/>
</dbReference>
<comment type="similarity">
    <text evidence="1">Belongs to the HIT family.</text>
</comment>
<reference evidence="4" key="1">
    <citation type="submission" date="2023-06" db="EMBL/GenBank/DDBJ databases">
        <title>Genome-scale phylogeny and comparative genomics of the fungal order Sordariales.</title>
        <authorList>
            <consortium name="Lawrence Berkeley National Laboratory"/>
            <person name="Hensen N."/>
            <person name="Bonometti L."/>
            <person name="Westerberg I."/>
            <person name="Brannstrom I.O."/>
            <person name="Guillou S."/>
            <person name="Cros-Aarteil S."/>
            <person name="Calhoun S."/>
            <person name="Haridas S."/>
            <person name="Kuo A."/>
            <person name="Mondo S."/>
            <person name="Pangilinan J."/>
            <person name="Riley R."/>
            <person name="Labutti K."/>
            <person name="Andreopoulos B."/>
            <person name="Lipzen A."/>
            <person name="Chen C."/>
            <person name="Yanf M."/>
            <person name="Daum C."/>
            <person name="Ng V."/>
            <person name="Clum A."/>
            <person name="Steindorff A."/>
            <person name="Ohm R."/>
            <person name="Martin F."/>
            <person name="Silar P."/>
            <person name="Natvig D."/>
            <person name="Lalanne C."/>
            <person name="Gautier V."/>
            <person name="Ament-Velasquez S.L."/>
            <person name="Kruys A."/>
            <person name="Hutchinson M.I."/>
            <person name="Powell A.J."/>
            <person name="Barry K."/>
            <person name="Miller A.N."/>
            <person name="Grigoriev I.V."/>
            <person name="Debuchy R."/>
            <person name="Gladieux P."/>
            <person name="Thoren M.H."/>
            <person name="Johannesson H."/>
        </authorList>
    </citation>
    <scope>NUCLEOTIDE SEQUENCE</scope>
    <source>
        <strain evidence="4">PSN4</strain>
    </source>
</reference>
<dbReference type="GO" id="GO:0000290">
    <property type="term" value="P:deadenylation-dependent decapping of nuclear-transcribed mRNA"/>
    <property type="evidence" value="ECO:0007669"/>
    <property type="project" value="InterPro"/>
</dbReference>
<organism evidence="4 5">
    <name type="scientific">Echria macrotheca</name>
    <dbReference type="NCBI Taxonomy" id="438768"/>
    <lineage>
        <taxon>Eukaryota</taxon>
        <taxon>Fungi</taxon>
        <taxon>Dikarya</taxon>
        <taxon>Ascomycota</taxon>
        <taxon>Pezizomycotina</taxon>
        <taxon>Sordariomycetes</taxon>
        <taxon>Sordariomycetidae</taxon>
        <taxon>Sordariales</taxon>
        <taxon>Schizotheciaceae</taxon>
        <taxon>Echria</taxon>
    </lineage>
</organism>
<dbReference type="FunFam" id="3.30.428.10:FF:000016">
    <property type="entry name" value="Scavenger mRNA decapping enzyme"/>
    <property type="match status" value="1"/>
</dbReference>
<protein>
    <submittedName>
        <fullName evidence="4">HIT-like domain-containing protein</fullName>
    </submittedName>
</protein>
<dbReference type="SUPFAM" id="SSF102860">
    <property type="entry name" value="mRNA decapping enzyme DcpS N-terminal domain"/>
    <property type="match status" value="1"/>
</dbReference>
<dbReference type="Pfam" id="PF05652">
    <property type="entry name" value="DcpS"/>
    <property type="match status" value="1"/>
</dbReference>
<dbReference type="SUPFAM" id="SSF54197">
    <property type="entry name" value="HIT-like"/>
    <property type="match status" value="1"/>
</dbReference>
<dbReference type="Gene3D" id="3.30.200.40">
    <property type="entry name" value="Scavenger mRNA decapping enzyme, N-terminal domain"/>
    <property type="match status" value="1"/>
</dbReference>
<dbReference type="PANTHER" id="PTHR12978">
    <property type="entry name" value="HISTIDINE TRIAD HIT PROTEIN MEMBER"/>
    <property type="match status" value="1"/>
</dbReference>
<gene>
    <name evidence="4" type="ORF">QBC47DRAFT_197637</name>
</gene>
<dbReference type="EMBL" id="MU839833">
    <property type="protein sequence ID" value="KAK1755823.1"/>
    <property type="molecule type" value="Genomic_DNA"/>
</dbReference>
<keyword evidence="5" id="KW-1185">Reference proteome</keyword>
<dbReference type="Proteomes" id="UP001239445">
    <property type="component" value="Unassembled WGS sequence"/>
</dbReference>
<dbReference type="InterPro" id="IPR011145">
    <property type="entry name" value="Scavenger_mRNA_decap_enz_N"/>
</dbReference>
<name>A0AAJ0BEV3_9PEZI</name>
<feature type="active site" description="Nucleophile" evidence="2">
    <location>
        <position position="278"/>
    </location>
</feature>
<feature type="compositionally biased region" description="Pro residues" evidence="3">
    <location>
        <begin position="179"/>
        <end position="189"/>
    </location>
</feature>
<evidence type="ECO:0000313" key="4">
    <source>
        <dbReference type="EMBL" id="KAK1755823.1"/>
    </source>
</evidence>
<evidence type="ECO:0000256" key="2">
    <source>
        <dbReference type="PIRSR" id="PIRSR028973-1"/>
    </source>
</evidence>
<dbReference type="Gene3D" id="3.30.428.10">
    <property type="entry name" value="HIT-like"/>
    <property type="match status" value="1"/>
</dbReference>
<dbReference type="Pfam" id="PF11969">
    <property type="entry name" value="DcpS_C"/>
    <property type="match status" value="1"/>
</dbReference>
<dbReference type="InterPro" id="IPR008594">
    <property type="entry name" value="DcpS/DCS2"/>
</dbReference>
<comment type="caution">
    <text evidence="4">The sequence shown here is derived from an EMBL/GenBank/DDBJ whole genome shotgun (WGS) entry which is preliminary data.</text>
</comment>
<dbReference type="GO" id="GO:0005634">
    <property type="term" value="C:nucleus"/>
    <property type="evidence" value="ECO:0007669"/>
    <property type="project" value="TreeGrafter"/>
</dbReference>
<feature type="region of interest" description="Disordered" evidence="3">
    <location>
        <begin position="175"/>
        <end position="195"/>
    </location>
</feature>
<accession>A0AAJ0BEV3</accession>
<dbReference type="GO" id="GO:0000932">
    <property type="term" value="C:P-body"/>
    <property type="evidence" value="ECO:0007669"/>
    <property type="project" value="TreeGrafter"/>
</dbReference>
<sequence>MSDQPPQNPKEIAEALVPRFQLTRQLNQDQAGRRTSLLGTIDSQPALLILERAPFPSSESYLSSLPSTLLSLRNLGANDIYHWYLAQSGHSSPSTPTDSNSNETEFFPDLKINLIYPCTQKHIAKYTKQPLRSVTETPSIYAQHIRPYIATQHTAGRLTWVHNILDGLKEVEDVIYRTSPPPPNPPIPSEGPSSSDDEGFLLLPDLNWDRQTLSALHLLALPFRRDLWSLRDLRKKHIPWLRHMRSKLLDATTNVYPEIETDQLKLYVHYQPTYYHLHIHIVHVALEAGNTQATGKAIGLESIIEHLESMAGDSEKGMDSITLHYTLGEASELWTQVFEPLKRNATDTASQS</sequence>
<evidence type="ECO:0000313" key="5">
    <source>
        <dbReference type="Proteomes" id="UP001239445"/>
    </source>
</evidence>
<dbReference type="AlphaFoldDB" id="A0AAJ0BEV3"/>
<proteinExistence type="inferred from homology"/>
<dbReference type="PANTHER" id="PTHR12978:SF0">
    <property type="entry name" value="M7GPPPX DIPHOSPHATASE"/>
    <property type="match status" value="1"/>
</dbReference>
<evidence type="ECO:0000256" key="1">
    <source>
        <dbReference type="ARBA" id="ARBA00010208"/>
    </source>
</evidence>
<dbReference type="GO" id="GO:0016787">
    <property type="term" value="F:hydrolase activity"/>
    <property type="evidence" value="ECO:0007669"/>
    <property type="project" value="InterPro"/>
</dbReference>
<evidence type="ECO:0000256" key="3">
    <source>
        <dbReference type="SAM" id="MobiDB-lite"/>
    </source>
</evidence>
<dbReference type="PIRSF" id="PIRSF028973">
    <property type="entry name" value="Scavenger_mRNA_decap_enz"/>
    <property type="match status" value="1"/>
</dbReference>